<gene>
    <name evidence="4" type="ORF">ILEXP_LOCUS9594</name>
</gene>
<dbReference type="AlphaFoldDB" id="A0ABC8RAE8"/>
<keyword evidence="1" id="KW-0560">Oxidoreductase</keyword>
<dbReference type="InterPro" id="IPR051168">
    <property type="entry name" value="AASS"/>
</dbReference>
<sequence>MASRYDPADNSYHNDMEGNGVICSVVDILPTEFAKEASQHFGDILLQFIGSLVSMKDIEELPANLRRGCISYRGVLTSLYDYIPQMRNSDLEYLSENLVDSNSNKKKYTILVSLSGHLFDQFLINEVLDVVEAEGGSFHMVKCEVGQSKNDVSYSTLEVSLYLLPSLVVKVMEIGEAAPPTLENPGWFGAKLSVEILHSKGSESVGKVTDHSNHVTFCRQPPQKTRKALT</sequence>
<evidence type="ECO:0000259" key="3">
    <source>
        <dbReference type="Pfam" id="PF04455"/>
    </source>
</evidence>
<proteinExistence type="predicted"/>
<dbReference type="InterPro" id="IPR043009">
    <property type="entry name" value="LOR/SDH_bifunc_enz_cons_dom_sf"/>
</dbReference>
<dbReference type="Pfam" id="PF04455">
    <property type="entry name" value="Saccharop_dh_N"/>
    <property type="match status" value="1"/>
</dbReference>
<evidence type="ECO:0000256" key="2">
    <source>
        <dbReference type="ARBA" id="ARBA00023027"/>
    </source>
</evidence>
<protein>
    <recommendedName>
        <fullName evidence="3">LOR/SDH bifunctional enzyme conserved domain-containing protein</fullName>
    </recommendedName>
</protein>
<keyword evidence="5" id="KW-1185">Reference proteome</keyword>
<dbReference type="Gene3D" id="3.30.70.2690">
    <property type="entry name" value="LOR/SDH bifunctional enzyme, conserved domain"/>
    <property type="match status" value="1"/>
</dbReference>
<dbReference type="Proteomes" id="UP001642360">
    <property type="component" value="Unassembled WGS sequence"/>
</dbReference>
<evidence type="ECO:0000313" key="5">
    <source>
        <dbReference type="Proteomes" id="UP001642360"/>
    </source>
</evidence>
<dbReference type="InterPro" id="IPR007545">
    <property type="entry name" value="LOR/SDH_bifunc_enz_cons_dom"/>
</dbReference>
<organism evidence="4 5">
    <name type="scientific">Ilex paraguariensis</name>
    <name type="common">yerba mate</name>
    <dbReference type="NCBI Taxonomy" id="185542"/>
    <lineage>
        <taxon>Eukaryota</taxon>
        <taxon>Viridiplantae</taxon>
        <taxon>Streptophyta</taxon>
        <taxon>Embryophyta</taxon>
        <taxon>Tracheophyta</taxon>
        <taxon>Spermatophyta</taxon>
        <taxon>Magnoliopsida</taxon>
        <taxon>eudicotyledons</taxon>
        <taxon>Gunneridae</taxon>
        <taxon>Pentapetalae</taxon>
        <taxon>asterids</taxon>
        <taxon>campanulids</taxon>
        <taxon>Aquifoliales</taxon>
        <taxon>Aquifoliaceae</taxon>
        <taxon>Ilex</taxon>
    </lineage>
</organism>
<dbReference type="PANTHER" id="PTHR11133:SF22">
    <property type="entry name" value="ALPHA-AMINOADIPIC SEMIALDEHYDE SYNTHASE, MITOCHONDRIAL"/>
    <property type="match status" value="1"/>
</dbReference>
<evidence type="ECO:0000256" key="1">
    <source>
        <dbReference type="ARBA" id="ARBA00023002"/>
    </source>
</evidence>
<keyword evidence="2" id="KW-0520">NAD</keyword>
<dbReference type="PANTHER" id="PTHR11133">
    <property type="entry name" value="SACCHAROPINE DEHYDROGENASE"/>
    <property type="match status" value="1"/>
</dbReference>
<comment type="caution">
    <text evidence="4">The sequence shown here is derived from an EMBL/GenBank/DDBJ whole genome shotgun (WGS) entry which is preliminary data.</text>
</comment>
<feature type="domain" description="LOR/SDH bifunctional enzyme conserved" evidence="3">
    <location>
        <begin position="111"/>
        <end position="160"/>
    </location>
</feature>
<accession>A0ABC8RAE8</accession>
<name>A0ABC8RAE8_9AQUA</name>
<reference evidence="4 5" key="1">
    <citation type="submission" date="2024-02" db="EMBL/GenBank/DDBJ databases">
        <authorList>
            <person name="Vignale AGUSTIN F."/>
            <person name="Sosa J E."/>
            <person name="Modenutti C."/>
        </authorList>
    </citation>
    <scope>NUCLEOTIDE SEQUENCE [LARGE SCALE GENOMIC DNA]</scope>
</reference>
<dbReference type="GO" id="GO:0016491">
    <property type="term" value="F:oxidoreductase activity"/>
    <property type="evidence" value="ECO:0007669"/>
    <property type="project" value="UniProtKB-KW"/>
</dbReference>
<evidence type="ECO:0000313" key="4">
    <source>
        <dbReference type="EMBL" id="CAK9141964.1"/>
    </source>
</evidence>
<dbReference type="EMBL" id="CAUOFW020001182">
    <property type="protein sequence ID" value="CAK9141964.1"/>
    <property type="molecule type" value="Genomic_DNA"/>
</dbReference>